<name>A0A4P7VL68_9BACT</name>
<sequence>MKRMTILSAMAATVVGMTAQVNAPEIDGYLSRGTLMYRDQNYQGAIDQLTQLKRMSPDSHQAEEADFYIALSRLYRGELSEARQLLEAFIGDYPSSSHMLTALMSIADCDFYESEYEQALARYNEIPESALDLAAAEDYRYRKAYSLMKLDEWDAAMNQFASLRSTKRYSNAARFYQGYIYYAQGDYDKAKELLSSVNTSTAPGNRADYYLTQIAFTEGDYDKALSMARKAMNTVAEFTPEMQRIAGESLYNLGDEAEAVTYLEKYVAATNDPKPSALYILGVSQYKSGDLDEAVSTLGPVTACDDAMGQSAYLYIGQAYLKQGNVNSALLALEKAYRMDYDKKVQETAFYNYAVAKMEGGRTPFGSSVTMFEDFLRRYPDSRYAPSVQEYLVTGYMTDNNYEKALASIERIKRPSSAILTAKQRVLYILGSRDLAAGNVSQALKRFQGAKALSSQNKAMATECDLWIGDCYYRQGKYTEASKAYSDYLRYSGANSSNRMLATYDLGYSRFGEKRYSEARQNFEKVVKQPGNLGQDIVADSYNRIGDCHYYASAFSEAAANYDKAYSLNPEAGDYALFQKAMMRGLARDYKGKLEIIDDMMSRYPTSGLMPSALLEKAESYVALNRADDAVKVYRDLVKRYPTTSQGRNGYLQLAITLMSQGNRRQAIDTYKEVISSYPTSEEARVASDDLKRIYADDGNLDDYAKFIASVPNAPKLEAAEMDELTFRAAEKAYLNDNAATSKLRDYVSRYPGGQYEPQALSYLATAAVNAGNEADALQYATMITERYPDSEAAEDALAIKGEAEYAAGNGEQALATFRKLESRASASRNIHAARLGIMRVSRDLGKYDDVVDMADRMLASTAIPSTQKNEVRYSRAYALAQLGKGDEAVKEWQQLAEDMDDLYGAKSAYYLAQYHFDNGAEKKARTEVERLVDSNTPHQYWLARGFILLSDIYRKQGNQFEADEYLKSLKENYPGEESDIFMMIDQRLK</sequence>
<dbReference type="EMBL" id="CP039393">
    <property type="protein sequence ID" value="QCD36410.1"/>
    <property type="molecule type" value="Genomic_DNA"/>
</dbReference>
<feature type="chain" id="PRO_5020212859" evidence="4">
    <location>
        <begin position="24"/>
        <end position="990"/>
    </location>
</feature>
<evidence type="ECO:0000313" key="5">
    <source>
        <dbReference type="EMBL" id="QCD36410.1"/>
    </source>
</evidence>
<feature type="signal peptide" evidence="4">
    <location>
        <begin position="1"/>
        <end position="23"/>
    </location>
</feature>
<gene>
    <name evidence="5" type="ORF">E7746_11215</name>
</gene>
<keyword evidence="2 3" id="KW-0802">TPR repeat</keyword>
<evidence type="ECO:0000256" key="1">
    <source>
        <dbReference type="ARBA" id="ARBA00022737"/>
    </source>
</evidence>
<dbReference type="SMART" id="SM00028">
    <property type="entry name" value="TPR"/>
    <property type="match status" value="11"/>
</dbReference>
<dbReference type="InterPro" id="IPR019734">
    <property type="entry name" value="TPR_rpt"/>
</dbReference>
<dbReference type="AlphaFoldDB" id="A0A4P7VL68"/>
<proteinExistence type="predicted"/>
<evidence type="ECO:0000313" key="6">
    <source>
        <dbReference type="Proteomes" id="UP000297031"/>
    </source>
</evidence>
<dbReference type="SUPFAM" id="SSF81901">
    <property type="entry name" value="HCP-like"/>
    <property type="match status" value="1"/>
</dbReference>
<dbReference type="InterPro" id="IPR051012">
    <property type="entry name" value="CellSynth/LPSAsmb/PSIAsmb"/>
</dbReference>
<dbReference type="Pfam" id="PF13432">
    <property type="entry name" value="TPR_16"/>
    <property type="match status" value="3"/>
</dbReference>
<dbReference type="PANTHER" id="PTHR45586">
    <property type="entry name" value="TPR REPEAT-CONTAINING PROTEIN PA4667"/>
    <property type="match status" value="1"/>
</dbReference>
<dbReference type="RefSeq" id="WP_136410846.1">
    <property type="nucleotide sequence ID" value="NZ_CP039393.1"/>
</dbReference>
<accession>A0A4P7VL68</accession>
<dbReference type="KEGG" id="mgod:E7746_11215"/>
<dbReference type="Gene3D" id="1.25.40.10">
    <property type="entry name" value="Tetratricopeptide repeat domain"/>
    <property type="match status" value="8"/>
</dbReference>
<evidence type="ECO:0000256" key="3">
    <source>
        <dbReference type="PROSITE-ProRule" id="PRU00339"/>
    </source>
</evidence>
<dbReference type="PROSITE" id="PS50005">
    <property type="entry name" value="TPR"/>
    <property type="match status" value="3"/>
</dbReference>
<reference evidence="5 6" key="1">
    <citation type="submission" date="2019-02" db="EMBL/GenBank/DDBJ databases">
        <title>Isolation and identification of novel species under the genus Muribaculum.</title>
        <authorList>
            <person name="Miyake S."/>
            <person name="Ding Y."/>
            <person name="Low A."/>
            <person name="Soh M."/>
            <person name="Seedorf H."/>
        </authorList>
    </citation>
    <scope>NUCLEOTIDE SEQUENCE [LARGE SCALE GENOMIC DNA]</scope>
    <source>
        <strain evidence="5 6">TLL-A4</strain>
    </source>
</reference>
<protein>
    <submittedName>
        <fullName evidence="5">Tetratricopeptide repeat protein</fullName>
    </submittedName>
</protein>
<organism evidence="5 6">
    <name type="scientific">Muribaculum gordoncarteri</name>
    <dbReference type="NCBI Taxonomy" id="2530390"/>
    <lineage>
        <taxon>Bacteria</taxon>
        <taxon>Pseudomonadati</taxon>
        <taxon>Bacteroidota</taxon>
        <taxon>Bacteroidia</taxon>
        <taxon>Bacteroidales</taxon>
        <taxon>Muribaculaceae</taxon>
        <taxon>Muribaculum</taxon>
    </lineage>
</organism>
<dbReference type="InterPro" id="IPR011990">
    <property type="entry name" value="TPR-like_helical_dom_sf"/>
</dbReference>
<dbReference type="PANTHER" id="PTHR45586:SF1">
    <property type="entry name" value="LIPOPOLYSACCHARIDE ASSEMBLY PROTEIN B"/>
    <property type="match status" value="1"/>
</dbReference>
<dbReference type="Proteomes" id="UP000297031">
    <property type="component" value="Chromosome"/>
</dbReference>
<dbReference type="OrthoDB" id="9814448at2"/>
<feature type="repeat" description="TPR" evidence="3">
    <location>
        <begin position="539"/>
        <end position="572"/>
    </location>
</feature>
<evidence type="ECO:0000256" key="4">
    <source>
        <dbReference type="SAM" id="SignalP"/>
    </source>
</evidence>
<dbReference type="SUPFAM" id="SSF48452">
    <property type="entry name" value="TPR-like"/>
    <property type="match status" value="4"/>
</dbReference>
<feature type="repeat" description="TPR" evidence="3">
    <location>
        <begin position="648"/>
        <end position="681"/>
    </location>
</feature>
<keyword evidence="1" id="KW-0677">Repeat</keyword>
<dbReference type="Pfam" id="PF13181">
    <property type="entry name" value="TPR_8"/>
    <property type="match status" value="1"/>
</dbReference>
<keyword evidence="6" id="KW-1185">Reference proteome</keyword>
<dbReference type="Pfam" id="PF13174">
    <property type="entry name" value="TPR_6"/>
    <property type="match status" value="5"/>
</dbReference>
<evidence type="ECO:0000256" key="2">
    <source>
        <dbReference type="ARBA" id="ARBA00022803"/>
    </source>
</evidence>
<keyword evidence="4" id="KW-0732">Signal</keyword>
<feature type="repeat" description="TPR" evidence="3">
    <location>
        <begin position="310"/>
        <end position="343"/>
    </location>
</feature>